<keyword evidence="1 6" id="KW-0560">Oxidoreductase</keyword>
<sequence length="287" mass="31650">MEIKKIGVIGAGTMGNGIAQTAALIGCDVVLRDVQDSFVERGMKNIEKFLSKSVDKGKMQAAEKDAVLGRIKGTTDMKQLKDVDFVVEAVIEDLDLKKSVFKELDELCRPETILASNTSSMSLTEIAAATKRPDRVCGMHFFNPVPLMKLVEVIRGFATSDETVAVTTALAKKMGKITVEVKKDSPGFIVNRIMIPHMLEAIKIVEEGIASIPDVDIAVKNGLNYPMGPFELMDLTGIDIAYFVTEYFYKELNKESKWVSPNLLKTMIRAGKLGRKTGAGWYDYSQK</sequence>
<evidence type="ECO:0000256" key="1">
    <source>
        <dbReference type="ARBA" id="ARBA00023002"/>
    </source>
</evidence>
<dbReference type="PANTHER" id="PTHR48075:SF5">
    <property type="entry name" value="3-HYDROXYBUTYRYL-COA DEHYDROGENASE"/>
    <property type="match status" value="1"/>
</dbReference>
<reference evidence="6" key="1">
    <citation type="submission" date="2018-07" db="EMBL/GenBank/DDBJ databases">
        <authorList>
            <consortium name="Genoscope - CEA"/>
            <person name="William W."/>
        </authorList>
    </citation>
    <scope>NUCLEOTIDE SEQUENCE</scope>
    <source>
        <strain evidence="6">IK1</strain>
    </source>
</reference>
<keyword evidence="3" id="KW-0520">NAD</keyword>
<dbReference type="PANTHER" id="PTHR48075">
    <property type="entry name" value="3-HYDROXYACYL-COA DEHYDROGENASE FAMILY PROTEIN"/>
    <property type="match status" value="1"/>
</dbReference>
<evidence type="ECO:0000259" key="5">
    <source>
        <dbReference type="Pfam" id="PF02737"/>
    </source>
</evidence>
<dbReference type="InterPro" id="IPR006108">
    <property type="entry name" value="3HC_DH_C"/>
</dbReference>
<dbReference type="GO" id="GO:0006635">
    <property type="term" value="P:fatty acid beta-oxidation"/>
    <property type="evidence" value="ECO:0007669"/>
    <property type="project" value="TreeGrafter"/>
</dbReference>
<feature type="site" description="Important for catalytic activity" evidence="2">
    <location>
        <position position="140"/>
    </location>
</feature>
<evidence type="ECO:0000259" key="4">
    <source>
        <dbReference type="Pfam" id="PF00725"/>
    </source>
</evidence>
<dbReference type="Gene3D" id="1.10.1040.10">
    <property type="entry name" value="N-(1-d-carboxylethyl)-l-norvaline Dehydrogenase, domain 2"/>
    <property type="match status" value="1"/>
</dbReference>
<dbReference type="Pfam" id="PF00725">
    <property type="entry name" value="3HCDH"/>
    <property type="match status" value="1"/>
</dbReference>
<dbReference type="Pfam" id="PF02737">
    <property type="entry name" value="3HCDH_N"/>
    <property type="match status" value="1"/>
</dbReference>
<dbReference type="InterPro" id="IPR036291">
    <property type="entry name" value="NAD(P)-bd_dom_sf"/>
</dbReference>
<dbReference type="GO" id="GO:0008691">
    <property type="term" value="F:3-hydroxybutyryl-CoA dehydrogenase activity"/>
    <property type="evidence" value="ECO:0007669"/>
    <property type="project" value="UniProtKB-EC"/>
</dbReference>
<feature type="binding site" evidence="3">
    <location>
        <position position="92"/>
    </location>
    <ligand>
        <name>NAD(+)</name>
        <dbReference type="ChEBI" id="CHEBI:57540"/>
    </ligand>
</feature>
<feature type="binding site" evidence="3">
    <location>
        <position position="119"/>
    </location>
    <ligand>
        <name>NAD(+)</name>
        <dbReference type="ChEBI" id="CHEBI:57540"/>
    </ligand>
</feature>
<dbReference type="EC" id="1.1.1.157" evidence="6"/>
<accession>A0A653A871</accession>
<dbReference type="PROSITE" id="PS51257">
    <property type="entry name" value="PROKAR_LIPOPROTEIN"/>
    <property type="match status" value="1"/>
</dbReference>
<protein>
    <submittedName>
        <fullName evidence="6">3-hydroxybutyryl-CoA dehydrogenase</fullName>
        <ecNumber evidence="6">1.1.1.157</ecNumber>
    </submittedName>
</protein>
<evidence type="ECO:0000256" key="3">
    <source>
        <dbReference type="PIRSR" id="PIRSR000105-2"/>
    </source>
</evidence>
<feature type="domain" description="3-hydroxyacyl-CoA dehydrogenase C-terminal" evidence="4">
    <location>
        <begin position="187"/>
        <end position="284"/>
    </location>
</feature>
<dbReference type="Gene3D" id="3.40.50.720">
    <property type="entry name" value="NAD(P)-binding Rossmann-like Domain"/>
    <property type="match status" value="1"/>
</dbReference>
<feature type="binding site" evidence="3">
    <location>
        <position position="33"/>
    </location>
    <ligand>
        <name>NAD(+)</name>
        <dbReference type="ChEBI" id="CHEBI:57540"/>
    </ligand>
</feature>
<evidence type="ECO:0000256" key="2">
    <source>
        <dbReference type="PIRSR" id="PIRSR000105-1"/>
    </source>
</evidence>
<dbReference type="GO" id="GO:0070403">
    <property type="term" value="F:NAD+ binding"/>
    <property type="evidence" value="ECO:0007669"/>
    <property type="project" value="InterPro"/>
</dbReference>
<evidence type="ECO:0000313" key="6">
    <source>
        <dbReference type="EMBL" id="VBB44269.1"/>
    </source>
</evidence>
<gene>
    <name evidence="6" type="primary">hbd</name>
    <name evidence="6" type="ORF">TRIP_B330410</name>
</gene>
<feature type="binding site" evidence="3">
    <location>
        <position position="276"/>
    </location>
    <ligand>
        <name>NAD(+)</name>
        <dbReference type="ChEBI" id="CHEBI:57540"/>
    </ligand>
</feature>
<feature type="binding site" evidence="3">
    <location>
        <position position="143"/>
    </location>
    <ligand>
        <name>NAD(+)</name>
        <dbReference type="ChEBI" id="CHEBI:57540"/>
    </ligand>
</feature>
<feature type="domain" description="3-hydroxyacyl-CoA dehydrogenase NAD binding" evidence="5">
    <location>
        <begin position="5"/>
        <end position="184"/>
    </location>
</feature>
<dbReference type="AlphaFoldDB" id="A0A653A871"/>
<dbReference type="FunFam" id="3.40.50.720:FF:000009">
    <property type="entry name" value="Fatty oxidation complex, alpha subunit"/>
    <property type="match status" value="1"/>
</dbReference>
<dbReference type="InterPro" id="IPR008927">
    <property type="entry name" value="6-PGluconate_DH-like_C_sf"/>
</dbReference>
<dbReference type="InterPro" id="IPR013328">
    <property type="entry name" value="6PGD_dom2"/>
</dbReference>
<organism evidence="6">
    <name type="scientific">Uncultured Desulfatiglans sp</name>
    <dbReference type="NCBI Taxonomy" id="1748965"/>
    <lineage>
        <taxon>Bacteria</taxon>
        <taxon>Pseudomonadati</taxon>
        <taxon>Thermodesulfobacteriota</taxon>
        <taxon>Desulfobacteria</taxon>
        <taxon>Desulfatiglandales</taxon>
        <taxon>Desulfatiglandaceae</taxon>
        <taxon>Desulfatiglans</taxon>
        <taxon>environmental samples</taxon>
    </lineage>
</organism>
<feature type="binding site" evidence="3">
    <location>
        <position position="97"/>
    </location>
    <ligand>
        <name>NAD(+)</name>
        <dbReference type="ChEBI" id="CHEBI:57540"/>
    </ligand>
</feature>
<dbReference type="NCBIfam" id="NF005875">
    <property type="entry name" value="PRK07819.1"/>
    <property type="match status" value="1"/>
</dbReference>
<dbReference type="InterPro" id="IPR006176">
    <property type="entry name" value="3-OHacyl-CoA_DH_NAD-bd"/>
</dbReference>
<feature type="binding site" evidence="3">
    <location>
        <begin position="10"/>
        <end position="15"/>
    </location>
    <ligand>
        <name>NAD(+)</name>
        <dbReference type="ChEBI" id="CHEBI:57540"/>
    </ligand>
</feature>
<name>A0A653A871_UNCDX</name>
<proteinExistence type="predicted"/>
<dbReference type="SUPFAM" id="SSF51735">
    <property type="entry name" value="NAD(P)-binding Rossmann-fold domains"/>
    <property type="match status" value="1"/>
</dbReference>
<dbReference type="PIRSF" id="PIRSF000105">
    <property type="entry name" value="HCDH"/>
    <property type="match status" value="1"/>
</dbReference>
<dbReference type="SUPFAM" id="SSF48179">
    <property type="entry name" value="6-phosphogluconate dehydrogenase C-terminal domain-like"/>
    <property type="match status" value="1"/>
</dbReference>
<dbReference type="InterPro" id="IPR022694">
    <property type="entry name" value="3-OHacyl-CoA_DH"/>
</dbReference>
<dbReference type="EMBL" id="UPXX01000027">
    <property type="protein sequence ID" value="VBB44269.1"/>
    <property type="molecule type" value="Genomic_DNA"/>
</dbReference>